<proteinExistence type="predicted"/>
<keyword evidence="1" id="KW-0255">Endonuclease</keyword>
<comment type="caution">
    <text evidence="1">The sequence shown here is derived from an EMBL/GenBank/DDBJ whole genome shotgun (WGS) entry which is preliminary data.</text>
</comment>
<keyword evidence="1" id="KW-0695">RNA-directed DNA polymerase</keyword>
<dbReference type="GO" id="GO:0004519">
    <property type="term" value="F:endonuclease activity"/>
    <property type="evidence" value="ECO:0007669"/>
    <property type="project" value="UniProtKB-KW"/>
</dbReference>
<evidence type="ECO:0000313" key="2">
    <source>
        <dbReference type="Proteomes" id="UP000037510"/>
    </source>
</evidence>
<keyword evidence="2" id="KW-1185">Reference proteome</keyword>
<dbReference type="AlphaFoldDB" id="A0A0L7KT59"/>
<dbReference type="Proteomes" id="UP000037510">
    <property type="component" value="Unassembled WGS sequence"/>
</dbReference>
<keyword evidence="1" id="KW-0540">Nuclease</keyword>
<evidence type="ECO:0000313" key="1">
    <source>
        <dbReference type="EMBL" id="KOB66236.1"/>
    </source>
</evidence>
<sequence>MDQHKGPPPQAPYNRSRLELLDTAIQILQEVSLLRPLLREQDVDVALLSETILKPTDIVKFPGYNGYRQDEHNQNG</sequence>
<accession>A0A0L7KT59</accession>
<gene>
    <name evidence="1" type="ORF">OBRU01_21533</name>
</gene>
<reference evidence="1 2" key="1">
    <citation type="journal article" date="2015" name="Genome Biol. Evol.">
        <title>The genome of winter moth (Operophtera brumata) provides a genomic perspective on sexual dimorphism and phenology.</title>
        <authorList>
            <person name="Derks M.F."/>
            <person name="Smit S."/>
            <person name="Salis L."/>
            <person name="Schijlen E."/>
            <person name="Bossers A."/>
            <person name="Mateman C."/>
            <person name="Pijl A.S."/>
            <person name="de Ridder D."/>
            <person name="Groenen M.A."/>
            <person name="Visser M.E."/>
            <person name="Megens H.J."/>
        </authorList>
    </citation>
    <scope>NUCLEOTIDE SEQUENCE [LARGE SCALE GENOMIC DNA]</scope>
    <source>
        <strain evidence="1">WM2013NL</strain>
        <tissue evidence="1">Head and thorax</tissue>
    </source>
</reference>
<keyword evidence="1" id="KW-0378">Hydrolase</keyword>
<protein>
    <submittedName>
        <fullName evidence="1">Putative endonuclease and reverse transcriptase-like protein</fullName>
    </submittedName>
</protein>
<name>A0A0L7KT59_OPEBR</name>
<dbReference type="GO" id="GO:0003964">
    <property type="term" value="F:RNA-directed DNA polymerase activity"/>
    <property type="evidence" value="ECO:0007669"/>
    <property type="project" value="UniProtKB-KW"/>
</dbReference>
<keyword evidence="1" id="KW-0548">Nucleotidyltransferase</keyword>
<keyword evidence="1" id="KW-0808">Transferase</keyword>
<dbReference type="EMBL" id="JTDY01006159">
    <property type="protein sequence ID" value="KOB66236.1"/>
    <property type="molecule type" value="Genomic_DNA"/>
</dbReference>
<organism evidence="1 2">
    <name type="scientific">Operophtera brumata</name>
    <name type="common">Winter moth</name>
    <name type="synonym">Phalaena brumata</name>
    <dbReference type="NCBI Taxonomy" id="104452"/>
    <lineage>
        <taxon>Eukaryota</taxon>
        <taxon>Metazoa</taxon>
        <taxon>Ecdysozoa</taxon>
        <taxon>Arthropoda</taxon>
        <taxon>Hexapoda</taxon>
        <taxon>Insecta</taxon>
        <taxon>Pterygota</taxon>
        <taxon>Neoptera</taxon>
        <taxon>Endopterygota</taxon>
        <taxon>Lepidoptera</taxon>
        <taxon>Glossata</taxon>
        <taxon>Ditrysia</taxon>
        <taxon>Geometroidea</taxon>
        <taxon>Geometridae</taxon>
        <taxon>Larentiinae</taxon>
        <taxon>Operophtera</taxon>
    </lineage>
</organism>